<evidence type="ECO:0000256" key="2">
    <source>
        <dbReference type="ARBA" id="ARBA00022801"/>
    </source>
</evidence>
<dbReference type="SUPFAM" id="SSF102462">
    <property type="entry name" value="Peptidyl-tRNA hydrolase II"/>
    <property type="match status" value="1"/>
</dbReference>
<dbReference type="PANTHER" id="PTHR12649:SF11">
    <property type="entry name" value="PEPTIDYL-TRNA HYDROLASE 2, MITOCHONDRIAL"/>
    <property type="match status" value="1"/>
</dbReference>
<dbReference type="InterPro" id="IPR002833">
    <property type="entry name" value="PTH2"/>
</dbReference>
<keyword evidence="2" id="KW-0378">Hydrolase</keyword>
<dbReference type="PANTHER" id="PTHR12649">
    <property type="entry name" value="PEPTIDYL-TRNA HYDROLASE 2"/>
    <property type="match status" value="1"/>
</dbReference>
<comment type="similarity">
    <text evidence="3">Belongs to the PTH2 family.</text>
</comment>
<reference evidence="5 6" key="1">
    <citation type="submission" date="2020-09" db="EMBL/GenBank/DDBJ databases">
        <title>De no assembly of potato wild relative species, Solanum commersonii.</title>
        <authorList>
            <person name="Cho K."/>
        </authorList>
    </citation>
    <scope>NUCLEOTIDE SEQUENCE [LARGE SCALE GENOMIC DNA]</scope>
    <source>
        <strain evidence="5">LZ3.2</strain>
        <tissue evidence="5">Leaf</tissue>
    </source>
</reference>
<dbReference type="Pfam" id="PF01981">
    <property type="entry name" value="PTH2"/>
    <property type="match status" value="1"/>
</dbReference>
<dbReference type="EMBL" id="JACXVP010000008">
    <property type="protein sequence ID" value="KAG5591522.1"/>
    <property type="molecule type" value="Genomic_DNA"/>
</dbReference>
<accession>A0A9J5XUU3</accession>
<keyword evidence="6" id="KW-1185">Reference proteome</keyword>
<dbReference type="EC" id="3.1.1.29" evidence="1"/>
<evidence type="ECO:0000256" key="4">
    <source>
        <dbReference type="ARBA" id="ARBA00048707"/>
    </source>
</evidence>
<comment type="catalytic activity">
    <reaction evidence="4">
        <text>an N-acyl-L-alpha-aminoacyl-tRNA + H2O = an N-acyl-L-amino acid + a tRNA + H(+)</text>
        <dbReference type="Rhea" id="RHEA:54448"/>
        <dbReference type="Rhea" id="RHEA-COMP:10123"/>
        <dbReference type="Rhea" id="RHEA-COMP:13883"/>
        <dbReference type="ChEBI" id="CHEBI:15377"/>
        <dbReference type="ChEBI" id="CHEBI:15378"/>
        <dbReference type="ChEBI" id="CHEBI:59874"/>
        <dbReference type="ChEBI" id="CHEBI:78442"/>
        <dbReference type="ChEBI" id="CHEBI:138191"/>
        <dbReference type="EC" id="3.1.1.29"/>
    </reaction>
</comment>
<dbReference type="GO" id="GO:0005829">
    <property type="term" value="C:cytosol"/>
    <property type="evidence" value="ECO:0007669"/>
    <property type="project" value="TreeGrafter"/>
</dbReference>
<dbReference type="GO" id="GO:0005739">
    <property type="term" value="C:mitochondrion"/>
    <property type="evidence" value="ECO:0007669"/>
    <property type="project" value="TreeGrafter"/>
</dbReference>
<dbReference type="Gene3D" id="3.40.1490.10">
    <property type="entry name" value="Bit1"/>
    <property type="match status" value="1"/>
</dbReference>
<dbReference type="OrthoDB" id="1733656at2759"/>
<dbReference type="GO" id="GO:0004045">
    <property type="term" value="F:peptidyl-tRNA hydrolase activity"/>
    <property type="evidence" value="ECO:0007669"/>
    <property type="project" value="UniProtKB-EC"/>
</dbReference>
<sequence>MFGKCSIRNKLKEAAEDIGLPTFVVADAGRTQVASGSRTVLAVGPGILRNLKQVSGRFSDREAAPPLMILIASIGTRFRFEQLFDPCFPEKRCLVLDLKN</sequence>
<evidence type="ECO:0000313" key="6">
    <source>
        <dbReference type="Proteomes" id="UP000824120"/>
    </source>
</evidence>
<protein>
    <recommendedName>
        <fullName evidence="1">peptidyl-tRNA hydrolase</fullName>
        <ecNumber evidence="1">3.1.1.29</ecNumber>
    </recommendedName>
</protein>
<gene>
    <name evidence="5" type="ORF">H5410_042036</name>
</gene>
<name>A0A9J5XUU3_SOLCO</name>
<evidence type="ECO:0000313" key="5">
    <source>
        <dbReference type="EMBL" id="KAG5591522.1"/>
    </source>
</evidence>
<dbReference type="Proteomes" id="UP000824120">
    <property type="component" value="Chromosome 8"/>
</dbReference>
<dbReference type="InterPro" id="IPR023476">
    <property type="entry name" value="Pep_tRNA_hydro_II_dom_sf"/>
</dbReference>
<proteinExistence type="inferred from homology"/>
<comment type="caution">
    <text evidence="5">The sequence shown here is derived from an EMBL/GenBank/DDBJ whole genome shotgun (WGS) entry which is preliminary data.</text>
</comment>
<organism evidence="5 6">
    <name type="scientific">Solanum commersonii</name>
    <name type="common">Commerson's wild potato</name>
    <name type="synonym">Commerson's nightshade</name>
    <dbReference type="NCBI Taxonomy" id="4109"/>
    <lineage>
        <taxon>Eukaryota</taxon>
        <taxon>Viridiplantae</taxon>
        <taxon>Streptophyta</taxon>
        <taxon>Embryophyta</taxon>
        <taxon>Tracheophyta</taxon>
        <taxon>Spermatophyta</taxon>
        <taxon>Magnoliopsida</taxon>
        <taxon>eudicotyledons</taxon>
        <taxon>Gunneridae</taxon>
        <taxon>Pentapetalae</taxon>
        <taxon>asterids</taxon>
        <taxon>lamiids</taxon>
        <taxon>Solanales</taxon>
        <taxon>Solanaceae</taxon>
        <taxon>Solanoideae</taxon>
        <taxon>Solaneae</taxon>
        <taxon>Solanum</taxon>
    </lineage>
</organism>
<dbReference type="AlphaFoldDB" id="A0A9J5XUU3"/>
<evidence type="ECO:0000256" key="1">
    <source>
        <dbReference type="ARBA" id="ARBA00013260"/>
    </source>
</evidence>
<evidence type="ECO:0000256" key="3">
    <source>
        <dbReference type="ARBA" id="ARBA00038050"/>
    </source>
</evidence>